<accession>A0A8J7E104</accession>
<name>A0A8J7E104_9CYAN</name>
<feature type="domain" description="DUF4332" evidence="1">
    <location>
        <begin position="12"/>
        <end position="132"/>
    </location>
</feature>
<sequence>MQACNWAIEQLPGLKEQELTQLSACGITTTHQLLSHTRTPEMKDDLAGQLQLHSQHLNKWVALADLSRLPSVGCEYCGILLHSGVASVSQLSQTPAHRLHRQILKMQVATLQRRDLCPSVNEVQNWVREAQSTQRN</sequence>
<dbReference type="AlphaFoldDB" id="A0A8J7E104"/>
<keyword evidence="3" id="KW-1185">Reference proteome</keyword>
<dbReference type="EMBL" id="JADEWZ010000080">
    <property type="protein sequence ID" value="MBE9119105.1"/>
    <property type="molecule type" value="Genomic_DNA"/>
</dbReference>
<protein>
    <submittedName>
        <fullName evidence="2">DUF4332 domain-containing protein</fullName>
    </submittedName>
</protein>
<gene>
    <name evidence="2" type="ORF">IQ249_24930</name>
</gene>
<dbReference type="Proteomes" id="UP000654482">
    <property type="component" value="Unassembled WGS sequence"/>
</dbReference>
<dbReference type="InterPro" id="IPR025567">
    <property type="entry name" value="DUF4332"/>
</dbReference>
<evidence type="ECO:0000313" key="3">
    <source>
        <dbReference type="Proteomes" id="UP000654482"/>
    </source>
</evidence>
<evidence type="ECO:0000313" key="2">
    <source>
        <dbReference type="EMBL" id="MBE9119105.1"/>
    </source>
</evidence>
<comment type="caution">
    <text evidence="2">The sequence shown here is derived from an EMBL/GenBank/DDBJ whole genome shotgun (WGS) entry which is preliminary data.</text>
</comment>
<organism evidence="2 3">
    <name type="scientific">Lusitaniella coriacea LEGE 07157</name>
    <dbReference type="NCBI Taxonomy" id="945747"/>
    <lineage>
        <taxon>Bacteria</taxon>
        <taxon>Bacillati</taxon>
        <taxon>Cyanobacteriota</taxon>
        <taxon>Cyanophyceae</taxon>
        <taxon>Spirulinales</taxon>
        <taxon>Lusitaniellaceae</taxon>
        <taxon>Lusitaniella</taxon>
    </lineage>
</organism>
<dbReference type="RefSeq" id="WP_194032199.1">
    <property type="nucleotide sequence ID" value="NZ_JADEWZ010000080.1"/>
</dbReference>
<dbReference type="Pfam" id="PF14229">
    <property type="entry name" value="DUF4332"/>
    <property type="match status" value="1"/>
</dbReference>
<reference evidence="2" key="1">
    <citation type="submission" date="2020-10" db="EMBL/GenBank/DDBJ databases">
        <authorList>
            <person name="Castelo-Branco R."/>
            <person name="Eusebio N."/>
            <person name="Adriana R."/>
            <person name="Vieira A."/>
            <person name="Brugerolle De Fraissinette N."/>
            <person name="Rezende De Castro R."/>
            <person name="Schneider M.P."/>
            <person name="Vasconcelos V."/>
            <person name="Leao P.N."/>
        </authorList>
    </citation>
    <scope>NUCLEOTIDE SEQUENCE</scope>
    <source>
        <strain evidence="2">LEGE 07157</strain>
    </source>
</reference>
<evidence type="ECO:0000259" key="1">
    <source>
        <dbReference type="Pfam" id="PF14229"/>
    </source>
</evidence>
<proteinExistence type="predicted"/>